<feature type="transmembrane region" description="Helical" evidence="1">
    <location>
        <begin position="58"/>
        <end position="76"/>
    </location>
</feature>
<dbReference type="STRING" id="1802726.A3B07_01540"/>
<sequence length="84" mass="9554">MTTRILLTLFFVALILYSPWWMALTGIALGTFYFKNYYEMIVLGIVFDLLYGTRGGVMAGYGIMGVIGAFVLFVIIEKIKKELR</sequence>
<evidence type="ECO:0000256" key="1">
    <source>
        <dbReference type="SAM" id="Phobius"/>
    </source>
</evidence>
<keyword evidence="1" id="KW-0812">Transmembrane</keyword>
<name>A0A1G2SC37_9BACT</name>
<keyword evidence="1" id="KW-1133">Transmembrane helix</keyword>
<keyword evidence="1" id="KW-0472">Membrane</keyword>
<protein>
    <recommendedName>
        <fullName evidence="4">Rod shape-determining protein MreD</fullName>
    </recommendedName>
</protein>
<comment type="caution">
    <text evidence="2">The sequence shown here is derived from an EMBL/GenBank/DDBJ whole genome shotgun (WGS) entry which is preliminary data.</text>
</comment>
<dbReference type="EMBL" id="MHUV01000005">
    <property type="protein sequence ID" value="OHA82597.1"/>
    <property type="molecule type" value="Genomic_DNA"/>
</dbReference>
<evidence type="ECO:0000313" key="3">
    <source>
        <dbReference type="Proteomes" id="UP000178817"/>
    </source>
</evidence>
<evidence type="ECO:0000313" key="2">
    <source>
        <dbReference type="EMBL" id="OHA82597.1"/>
    </source>
</evidence>
<evidence type="ECO:0008006" key="4">
    <source>
        <dbReference type="Google" id="ProtNLM"/>
    </source>
</evidence>
<feature type="transmembrane region" description="Helical" evidence="1">
    <location>
        <begin position="6"/>
        <end position="29"/>
    </location>
</feature>
<reference evidence="2 3" key="1">
    <citation type="journal article" date="2016" name="Nat. Commun.">
        <title>Thousands of microbial genomes shed light on interconnected biogeochemical processes in an aquifer system.</title>
        <authorList>
            <person name="Anantharaman K."/>
            <person name="Brown C.T."/>
            <person name="Hug L.A."/>
            <person name="Sharon I."/>
            <person name="Castelle C.J."/>
            <person name="Probst A.J."/>
            <person name="Thomas B.C."/>
            <person name="Singh A."/>
            <person name="Wilkins M.J."/>
            <person name="Karaoz U."/>
            <person name="Brodie E.L."/>
            <person name="Williams K.H."/>
            <person name="Hubbard S.S."/>
            <person name="Banfield J.F."/>
        </authorList>
    </citation>
    <scope>NUCLEOTIDE SEQUENCE [LARGE SCALE GENOMIC DNA]</scope>
</reference>
<gene>
    <name evidence="2" type="ORF">A3B07_01540</name>
</gene>
<dbReference type="Proteomes" id="UP000178817">
    <property type="component" value="Unassembled WGS sequence"/>
</dbReference>
<organism evidence="2 3">
    <name type="scientific">Candidatus Yonathbacteria bacterium RIFCSPLOWO2_01_FULL_43_27</name>
    <dbReference type="NCBI Taxonomy" id="1802726"/>
    <lineage>
        <taxon>Bacteria</taxon>
        <taxon>Candidatus Yonathiibacteriota</taxon>
    </lineage>
</organism>
<accession>A0A1G2SC37</accession>
<proteinExistence type="predicted"/>
<dbReference type="AlphaFoldDB" id="A0A1G2SC37"/>